<dbReference type="RefSeq" id="NP_001245761.1">
    <property type="nucleotide sequence ID" value="NM_001258832.1"/>
</dbReference>
<evidence type="ECO:0000313" key="13">
    <source>
        <dbReference type="Proteomes" id="UP000000803"/>
    </source>
</evidence>
<dbReference type="GO" id="GO:0016020">
    <property type="term" value="C:membrane"/>
    <property type="evidence" value="ECO:0007669"/>
    <property type="project" value="UniProtKB-SubCell"/>
</dbReference>
<keyword evidence="6" id="KW-0472">Membrane</keyword>
<organism evidence="11 13">
    <name type="scientific">Drosophila melanogaster</name>
    <name type="common">Fruit fly</name>
    <dbReference type="NCBI Taxonomy" id="7227"/>
    <lineage>
        <taxon>Eukaryota</taxon>
        <taxon>Metazoa</taxon>
        <taxon>Ecdysozoa</taxon>
        <taxon>Arthropoda</taxon>
        <taxon>Hexapoda</taxon>
        <taxon>Insecta</taxon>
        <taxon>Pterygota</taxon>
        <taxon>Neoptera</taxon>
        <taxon>Endopterygota</taxon>
        <taxon>Diptera</taxon>
        <taxon>Brachycera</taxon>
        <taxon>Muscomorpha</taxon>
        <taxon>Ephydroidea</taxon>
        <taxon>Drosophilidae</taxon>
        <taxon>Drosophila</taxon>
        <taxon>Sophophora</taxon>
    </lineage>
</organism>
<evidence type="ECO:0000256" key="7">
    <source>
        <dbReference type="ARBA" id="ARBA00023157"/>
    </source>
</evidence>
<keyword evidence="13" id="KW-1185">Reference proteome</keyword>
<reference evidence="11 13" key="4">
    <citation type="journal article" date="2002" name="Genome Biol.">
        <title>The transposable elements of the Drosophila melanogaster euchromatin: a genomics perspective.</title>
        <authorList>
            <person name="Kaminker J.S."/>
            <person name="Bergman C.M."/>
            <person name="Kronmiller B."/>
            <person name="Carlson J."/>
            <person name="Svirskas R."/>
            <person name="Patel S."/>
            <person name="Frise E."/>
            <person name="Wheeler D.A."/>
            <person name="Lewis S.E."/>
            <person name="Rubin G.M."/>
            <person name="Ashburner M."/>
            <person name="Celniker S.E."/>
        </authorList>
    </citation>
    <scope>NUCLEOTIDE SEQUENCE [LARGE SCALE GENOMIC DNA]</scope>
    <source>
        <strain evidence="13">Berkeley</strain>
    </source>
</reference>
<protein>
    <submittedName>
        <fullName evidence="11">Eye transformer, isoform C</fullName>
    </submittedName>
</protein>
<evidence type="ECO:0007829" key="14">
    <source>
        <dbReference type="PeptideAtlas" id="M9NE35"/>
    </source>
</evidence>
<keyword evidence="4" id="KW-0677">Repeat</keyword>
<dbReference type="PhylomeDB" id="M9NE35"/>
<keyword evidence="7" id="KW-1015">Disulfide bond</keyword>
<dbReference type="Bgee" id="FBgn0031055">
    <property type="expression patterns" value="Expressed in hemocyte (sensu Nematoda and Protostomia) in haltere and 31 other cell types or tissues"/>
</dbReference>
<keyword evidence="5" id="KW-1133">Transmembrane helix</keyword>
<feature type="chain" id="PRO_5004101558" evidence="10">
    <location>
        <begin position="26"/>
        <end position="645"/>
    </location>
</feature>
<dbReference type="FlyBase" id="FBgn0031055">
    <property type="gene designation" value="et"/>
</dbReference>
<dbReference type="GO" id="GO:0004896">
    <property type="term" value="F:cytokine receptor activity"/>
    <property type="evidence" value="ECO:0007669"/>
    <property type="project" value="InterPro"/>
</dbReference>
<evidence type="ECO:0000256" key="6">
    <source>
        <dbReference type="ARBA" id="ARBA00023136"/>
    </source>
</evidence>
<dbReference type="GO" id="GO:0042803">
    <property type="term" value="F:protein homodimerization activity"/>
    <property type="evidence" value="ECO:0000314"/>
    <property type="project" value="FlyBase"/>
</dbReference>
<reference evidence="11 13" key="3">
    <citation type="journal article" date="2002" name="Genome Biol.">
        <title>Annotation of the Drosophila melanogaster euchromatic genome: a systematic review.</title>
        <authorList>
            <person name="Misra S."/>
            <person name="Crosby M.A."/>
            <person name="Mungall C.J."/>
            <person name="Matthews B.B."/>
            <person name="Campbell K.S."/>
            <person name="Hradecky P."/>
            <person name="Huang Y."/>
            <person name="Kaminker J.S."/>
            <person name="Millburn G.H."/>
            <person name="Prochnik S.E."/>
            <person name="Smith C.D."/>
            <person name="Tupy J.L."/>
            <person name="Whitfied E.J."/>
            <person name="Bayraktaroglu L."/>
            <person name="Berman B.P."/>
            <person name="Bettencourt B.R."/>
            <person name="Celniker S.E."/>
            <person name="de Grey A.D."/>
            <person name="Drysdale R.A."/>
            <person name="Harris N.L."/>
            <person name="Richter J."/>
            <person name="Russo S."/>
            <person name="Schroeder A.J."/>
            <person name="Shu S.Q."/>
            <person name="Stapleton M."/>
            <person name="Yamada C."/>
            <person name="Ashburner M."/>
            <person name="Gelbart W.M."/>
            <person name="Rubin G.M."/>
            <person name="Lewis S.E."/>
        </authorList>
    </citation>
    <scope>GENOME REANNOTATION</scope>
    <source>
        <strain evidence="13">Berkeley</strain>
    </source>
</reference>
<dbReference type="BioGRID-ORCS" id="32975">
    <property type="hits" value="0 hits in 1 CRISPR screen"/>
</dbReference>
<dbReference type="GO" id="GO:0097677">
    <property type="term" value="F:STAT family protein binding"/>
    <property type="evidence" value="ECO:0000353"/>
    <property type="project" value="FlyBase"/>
</dbReference>
<dbReference type="CDD" id="cd00063">
    <property type="entry name" value="FN3"/>
    <property type="match status" value="1"/>
</dbReference>
<dbReference type="EMBL" id="AE014298">
    <property type="protein sequence ID" value="AFH07473.1"/>
    <property type="molecule type" value="Genomic_DNA"/>
</dbReference>
<keyword evidence="8" id="KW-0675">Receptor</keyword>
<dbReference type="InterPro" id="IPR003529">
    <property type="entry name" value="Hematopoietin_rcpt_Gp130_CS"/>
</dbReference>
<reference evidence="11 13" key="11">
    <citation type="journal article" date="2015" name="Genome Res.">
        <title>The Release 6 reference sequence of the Drosophila melanogaster genome.</title>
        <authorList>
            <person name="Hoskins R.A."/>
            <person name="Carlson J.W."/>
            <person name="Wan K.H."/>
            <person name="Park S."/>
            <person name="Mendez I."/>
            <person name="Galle S.E."/>
            <person name="Booth B.W."/>
            <person name="Pfeiffer B.D."/>
            <person name="George R.A."/>
            <person name="Svirskas R."/>
            <person name="Krzywinski M."/>
            <person name="Schein J."/>
            <person name="Accardo M.C."/>
            <person name="Damia E."/>
            <person name="Messina G."/>
            <person name="Mendez-Lago M."/>
            <person name="de Pablos B."/>
            <person name="Demakova O.V."/>
            <person name="Andreyeva E.N."/>
            <person name="Boldyreva L.V."/>
            <person name="Marra M."/>
            <person name="Carvalho A.B."/>
            <person name="Dimitri P."/>
            <person name="Villasante A."/>
            <person name="Zhimulev I.F."/>
            <person name="Rubin G.M."/>
            <person name="Karpen G.H."/>
            <person name="Celniker S.E."/>
        </authorList>
    </citation>
    <scope>NUCLEOTIDE SEQUENCE [LARGE SCALE GENOMIC DNA]</scope>
    <source>
        <strain evidence="13">Berkeley</strain>
    </source>
</reference>
<dbReference type="STRING" id="7227.FBpp0300795"/>
<keyword evidence="9" id="KW-0325">Glycoprotein</keyword>
<dbReference type="InterPro" id="IPR003961">
    <property type="entry name" value="FN3_dom"/>
</dbReference>
<keyword evidence="2" id="KW-0812">Transmembrane</keyword>
<dbReference type="SMR" id="M9NE35"/>
<gene>
    <name evidence="11 12" type="primary">et</name>
    <name evidence="11" type="synonym">Dmel\CG14225</name>
    <name evidence="11" type="synonym">ET</name>
    <name evidence="11" type="synonym">Et</name>
    <name evidence="11" type="synonym">Lat</name>
    <name evidence="11" type="synonym">lat</name>
    <name evidence="11" type="synonym">Latran</name>
    <name evidence="11 12" type="ORF">CG14225</name>
    <name evidence="11" type="ORF">Dmel_CG14225</name>
</gene>
<dbReference type="GO" id="GO:1990782">
    <property type="term" value="F:protein tyrosine kinase binding"/>
    <property type="evidence" value="ECO:0000353"/>
    <property type="project" value="FlyBase"/>
</dbReference>
<reference evidence="11 13" key="2">
    <citation type="journal article" date="2002" name="Genome Biol.">
        <title>Finishing a whole-genome shotgun: release 3 of the Drosophila melanogaster euchromatic genome sequence.</title>
        <authorList>
            <person name="Celniker S.E."/>
            <person name="Wheeler D.A."/>
            <person name="Kronmiller B."/>
            <person name="Carlson J.W."/>
            <person name="Halpern A."/>
            <person name="Patel S."/>
            <person name="Adams M."/>
            <person name="Champe M."/>
            <person name="Dugan S.P."/>
            <person name="Frise E."/>
            <person name="Hodgson A."/>
            <person name="George R.A."/>
            <person name="Hoskins R.A."/>
            <person name="Laverty T."/>
            <person name="Muzny D.M."/>
            <person name="Nelson C.R."/>
            <person name="Pacleb J.M."/>
            <person name="Park S."/>
            <person name="Pfeiffer B.D."/>
            <person name="Richards S."/>
            <person name="Sodergren E.J."/>
            <person name="Svirskas R."/>
            <person name="Tabor P.E."/>
            <person name="Wan K."/>
            <person name="Stapleton M."/>
            <person name="Sutton G.G."/>
            <person name="Venter C."/>
            <person name="Weinstock G."/>
            <person name="Scherer S.E."/>
            <person name="Myers E.W."/>
            <person name="Gibbs R.A."/>
            <person name="Rubin G.M."/>
        </authorList>
    </citation>
    <scope>NUCLEOTIDE SEQUENCE [LARGE SCALE GENOMIC DNA]</scope>
    <source>
        <strain evidence="13">Berkeley</strain>
    </source>
</reference>
<evidence type="ECO:0000256" key="9">
    <source>
        <dbReference type="ARBA" id="ARBA00023180"/>
    </source>
</evidence>
<dbReference type="InParanoid" id="M9NE35"/>
<dbReference type="ExpressionAtlas" id="M9NE35">
    <property type="expression patterns" value="baseline and differential"/>
</dbReference>
<reference evidence="11 13" key="1">
    <citation type="journal article" date="2000" name="Science">
        <title>The genome sequence of Drosophila melanogaster.</title>
        <authorList>
            <person name="Adams M.D."/>
            <person name="Celniker S.E."/>
            <person name="Holt R.A."/>
            <person name="Evans C.A."/>
            <person name="Gocayne J.D."/>
            <person name="Amanatides P.G."/>
            <person name="Scherer S.E."/>
            <person name="Li P.W."/>
            <person name="Hoskins R.A."/>
            <person name="Galle R.F."/>
            <person name="George R.A."/>
            <person name="Lewis S.E."/>
            <person name="Richards S."/>
            <person name="Ashburner M."/>
            <person name="Henderson S.N."/>
            <person name="Sutton G.G."/>
            <person name="Wortman J.R."/>
            <person name="Yandell M.D."/>
            <person name="Zhang Q."/>
            <person name="Chen L.X."/>
            <person name="Brandon R.C."/>
            <person name="Rogers Y.H."/>
            <person name="Blazej R.G."/>
            <person name="Champe M."/>
            <person name="Pfeiffer B.D."/>
            <person name="Wan K.H."/>
            <person name="Doyle C."/>
            <person name="Baxter E.G."/>
            <person name="Helt G."/>
            <person name="Nelson C.R."/>
            <person name="Gabor G.L."/>
            <person name="Abril J.F."/>
            <person name="Agbayani A."/>
            <person name="An H.J."/>
            <person name="Andrews-Pfannkoch C."/>
            <person name="Baldwin D."/>
            <person name="Ballew R.M."/>
            <person name="Basu A."/>
            <person name="Baxendale J."/>
            <person name="Bayraktaroglu L."/>
            <person name="Beasley E.M."/>
            <person name="Beeson K.Y."/>
            <person name="Benos P.V."/>
            <person name="Berman B.P."/>
            <person name="Bhandari D."/>
            <person name="Bolshakov S."/>
            <person name="Borkova D."/>
            <person name="Botchan M.R."/>
            <person name="Bouck J."/>
            <person name="Brokstein P."/>
            <person name="Brottier P."/>
            <person name="Burtis K.C."/>
            <person name="Busam D.A."/>
            <person name="Butler H."/>
            <person name="Cadieu E."/>
            <person name="Center A."/>
            <person name="Chandra I."/>
            <person name="Cherry J.M."/>
            <person name="Cawley S."/>
            <person name="Dahlke C."/>
            <person name="Davenport L.B."/>
            <person name="Davies P."/>
            <person name="de Pablos B."/>
            <person name="Delcher A."/>
            <person name="Deng Z."/>
            <person name="Mays A.D."/>
            <person name="Dew I."/>
            <person name="Dietz S.M."/>
            <person name="Dodson K."/>
            <person name="Doup L.E."/>
            <person name="Downes M."/>
            <person name="Dugan-Rocha S."/>
            <person name="Dunkov B.C."/>
            <person name="Dunn P."/>
            <person name="Durbin K.J."/>
            <person name="Evangelista C.C."/>
            <person name="Ferraz C."/>
            <person name="Ferriera S."/>
            <person name="Fleischmann W."/>
            <person name="Fosler C."/>
            <person name="Gabrielian A.E."/>
            <person name="Garg N.S."/>
            <person name="Gelbart W.M."/>
            <person name="Glasser K."/>
            <person name="Glodek A."/>
            <person name="Gong F."/>
            <person name="Gorrell J.H."/>
            <person name="Gu Z."/>
            <person name="Guan P."/>
            <person name="Harris M."/>
            <person name="Harris N.L."/>
            <person name="Harvey D."/>
            <person name="Heiman T.J."/>
            <person name="Hernandez J.R."/>
            <person name="Houck J."/>
            <person name="Hostin D."/>
            <person name="Houston K.A."/>
            <person name="Howland T.J."/>
            <person name="Wei M.H."/>
            <person name="Ibegwam C."/>
            <person name="Jalali M."/>
            <person name="Kalush F."/>
            <person name="Karpen G.H."/>
            <person name="Ke Z."/>
            <person name="Kennison J.A."/>
            <person name="Ketchum K.A."/>
            <person name="Kimmel B.E."/>
            <person name="Kodira C.D."/>
            <person name="Kraft C."/>
            <person name="Kravitz S."/>
            <person name="Kulp D."/>
            <person name="Lai Z."/>
            <person name="Lasko P."/>
            <person name="Lei Y."/>
            <person name="Levitsky A.A."/>
            <person name="Li J."/>
            <person name="Li Z."/>
            <person name="Liang Y."/>
            <person name="Lin X."/>
            <person name="Liu X."/>
            <person name="Mattei B."/>
            <person name="McIntosh T.C."/>
            <person name="McLeod M.P."/>
            <person name="McPherson D."/>
            <person name="Merkulov G."/>
            <person name="Milshina N.V."/>
            <person name="Mobarry C."/>
            <person name="Morris J."/>
            <person name="Moshrefi A."/>
            <person name="Mount S.M."/>
            <person name="Moy M."/>
            <person name="Murphy B."/>
            <person name="Murphy L."/>
            <person name="Muzny D.M."/>
            <person name="Nelson D.L."/>
            <person name="Nelson D.R."/>
            <person name="Nelson K.A."/>
            <person name="Nixon K."/>
            <person name="Nusskern D.R."/>
            <person name="Pacleb J.M."/>
            <person name="Palazzolo M."/>
            <person name="Pittman G.S."/>
            <person name="Pan S."/>
            <person name="Pollard J."/>
            <person name="Puri V."/>
            <person name="Reese M.G."/>
            <person name="Reinert K."/>
            <person name="Remington K."/>
            <person name="Saunders R.D."/>
            <person name="Scheeler F."/>
            <person name="Shen H."/>
            <person name="Shue B.C."/>
            <person name="Siden-Kiamos I."/>
            <person name="Simpson M."/>
            <person name="Skupski M.P."/>
            <person name="Smith T."/>
            <person name="Spier E."/>
            <person name="Spradling A.C."/>
            <person name="Stapleton M."/>
            <person name="Strong R."/>
            <person name="Sun E."/>
            <person name="Svirskas R."/>
            <person name="Tector C."/>
            <person name="Turner R."/>
            <person name="Venter E."/>
            <person name="Wang A.H."/>
            <person name="Wang X."/>
            <person name="Wang Z.Y."/>
            <person name="Wassarman D.A."/>
            <person name="Weinstock G.M."/>
            <person name="Weissenbach J."/>
            <person name="Williams S.M."/>
            <person name="WoodageT"/>
            <person name="Worley K.C."/>
            <person name="Wu D."/>
            <person name="Yang S."/>
            <person name="Yao Q.A."/>
            <person name="Ye J."/>
            <person name="Yeh R.F."/>
            <person name="Zaveri J.S."/>
            <person name="Zhan M."/>
            <person name="Zhang G."/>
            <person name="Zhao Q."/>
            <person name="Zheng L."/>
            <person name="Zheng X.H."/>
            <person name="Zhong F.N."/>
            <person name="Zhong W."/>
            <person name="Zhou X."/>
            <person name="Zhu S."/>
            <person name="Zhu X."/>
            <person name="Smith H.O."/>
            <person name="Gibbs R.A."/>
            <person name="Myers E.W."/>
            <person name="Rubin G.M."/>
            <person name="Venter J.C."/>
        </authorList>
    </citation>
    <scope>NUCLEOTIDE SEQUENCE [LARGE SCALE GENOMIC DNA]</scope>
    <source>
        <strain evidence="13">Berkeley</strain>
    </source>
</reference>
<reference evidence="11 13" key="8">
    <citation type="journal article" date="2007" name="Science">
        <title>Sequence finishing and mapping of Drosophila melanogaster heterochromatin.</title>
        <authorList>
            <person name="Hoskins R.A."/>
            <person name="Carlson J.W."/>
            <person name="Kennedy C."/>
            <person name="Acevedo D."/>
            <person name="Evans-Holm M."/>
            <person name="Frise E."/>
            <person name="Wan K.H."/>
            <person name="Park S."/>
            <person name="Mendez-Lago M."/>
            <person name="Rossi F."/>
            <person name="Villasante A."/>
            <person name="Dimitri P."/>
            <person name="Karpen G.H."/>
            <person name="Celniker S.E."/>
        </authorList>
    </citation>
    <scope>NUCLEOTIDE SEQUENCE [LARGE SCALE GENOMIC DNA]</scope>
    <source>
        <strain evidence="13">Berkeley</strain>
    </source>
</reference>
<dbReference type="VEuPathDB" id="VectorBase:FBgn0031055"/>
<feature type="signal peptide" evidence="10">
    <location>
        <begin position="1"/>
        <end position="25"/>
    </location>
</feature>
<evidence type="ECO:0000256" key="3">
    <source>
        <dbReference type="ARBA" id="ARBA00022729"/>
    </source>
</evidence>
<dbReference type="CTD" id="32975"/>
<dbReference type="GO" id="GO:0046426">
    <property type="term" value="P:negative regulation of receptor signaling pathway via JAK-STAT"/>
    <property type="evidence" value="ECO:0000314"/>
    <property type="project" value="FlyBase"/>
</dbReference>
<keyword evidence="3 10" id="KW-0732">Signal</keyword>
<dbReference type="GO" id="GO:0046982">
    <property type="term" value="F:protein heterodimerization activity"/>
    <property type="evidence" value="ECO:0000353"/>
    <property type="project" value="FlyBase"/>
</dbReference>
<reference evidence="11 13" key="5">
    <citation type="journal article" date="2002" name="Genome Biol.">
        <title>Heterochromatic sequences in a Drosophila whole-genome shotgun assembly.</title>
        <authorList>
            <person name="Hoskins R.A."/>
            <person name="Smith C.D."/>
            <person name="Carlson J.W."/>
            <person name="Carvalho A.B."/>
            <person name="Halpern A."/>
            <person name="Kaminker J.S."/>
            <person name="Kennedy C."/>
            <person name="Mungall C.J."/>
            <person name="Sullivan B.A."/>
            <person name="Sutton G.G."/>
            <person name="Yasuhara J.C."/>
            <person name="Wakimoto B.T."/>
            <person name="Myers E.W."/>
            <person name="Celniker S.E."/>
            <person name="Rubin G.M."/>
            <person name="Karpen G.H."/>
        </authorList>
    </citation>
    <scope>NUCLEOTIDE SEQUENCE [LARGE SCALE GENOMIC DNA]</scope>
    <source>
        <strain evidence="13">Berkeley</strain>
    </source>
</reference>
<dbReference type="GeneID" id="32975"/>
<dbReference type="GO" id="GO:0042742">
    <property type="term" value="P:defense response to bacterium"/>
    <property type="evidence" value="ECO:0000315"/>
    <property type="project" value="FlyBase"/>
</dbReference>
<reference evidence="11 13" key="6">
    <citation type="journal article" date="2005" name="PLoS Comput. Biol.">
        <title>Combined evidence annotation of transposable elements in genome sequences.</title>
        <authorList>
            <person name="Quesneville H."/>
            <person name="Bergman C.M."/>
            <person name="Andrieu O."/>
            <person name="Autard D."/>
            <person name="Nouaud D."/>
            <person name="Ashburner M."/>
            <person name="Anxolabehere D."/>
        </authorList>
    </citation>
    <scope>NUCLEOTIDE SEQUENCE [LARGE SCALE GENOMIC DNA]</scope>
    <source>
        <strain evidence="13">Berkeley</strain>
    </source>
</reference>
<name>M9NE35_DROME</name>
<dbReference type="PaxDb" id="7227-FBpp0300795"/>
<evidence type="ECO:0000313" key="11">
    <source>
        <dbReference type="EMBL" id="AFH07473.1"/>
    </source>
</evidence>
<evidence type="ECO:0000256" key="5">
    <source>
        <dbReference type="ARBA" id="ARBA00022989"/>
    </source>
</evidence>
<evidence type="ECO:0000256" key="10">
    <source>
        <dbReference type="SAM" id="SignalP"/>
    </source>
</evidence>
<proteinExistence type="evidence at protein level"/>
<dbReference type="AGR" id="FB:FBgn0031055"/>
<keyword evidence="14" id="KW-1267">Proteomics identification</keyword>
<evidence type="ECO:0000256" key="1">
    <source>
        <dbReference type="ARBA" id="ARBA00004479"/>
    </source>
</evidence>
<reference evidence="11 13" key="7">
    <citation type="journal article" date="2007" name="Science">
        <title>The Release 5.1 annotation of Drosophila melanogaster heterochromatin.</title>
        <authorList>
            <person name="Smith C.D."/>
            <person name="Shu S."/>
            <person name="Mungall C.J."/>
            <person name="Karpen G.H."/>
        </authorList>
    </citation>
    <scope>NUCLEOTIDE SEQUENCE [LARGE SCALE GENOMIC DNA]</scope>
    <source>
        <strain evidence="13">Berkeley</strain>
    </source>
</reference>
<evidence type="ECO:0000256" key="4">
    <source>
        <dbReference type="ARBA" id="ARBA00022737"/>
    </source>
</evidence>
<comment type="subcellular location">
    <subcellularLocation>
        <location evidence="1">Membrane</location>
        <topology evidence="1">Single-pass type I membrane protein</topology>
    </subcellularLocation>
</comment>
<dbReference type="OrthoDB" id="6381660at2759"/>
<reference evidence="11 13" key="10">
    <citation type="journal article" date="2015" name="G3 (Bethesda)">
        <title>Gene Model Annotations for Drosophila melanogaster: The Rule-Benders.</title>
        <authorList>
            <consortium name="FlyBase Consortium"/>
            <person name="Crosby M.A."/>
            <person name="Gramates L.S."/>
            <person name="Dos Santos G."/>
            <person name="Matthews B.B."/>
            <person name="St Pierre S.E."/>
            <person name="Zhou P."/>
            <person name="Schroeder A.J."/>
            <person name="Falls K."/>
            <person name="Emmert D.B."/>
            <person name="Russo S.M."/>
            <person name="Gelbart W.M."/>
            <person name="null"/>
        </authorList>
    </citation>
    <scope>NUCLEOTIDE SEQUENCE [LARGE SCALE GENOMIC DNA]</scope>
    <source>
        <strain evidence="13">Berkeley</strain>
    </source>
</reference>
<evidence type="ECO:0000256" key="8">
    <source>
        <dbReference type="ARBA" id="ARBA00023170"/>
    </source>
</evidence>
<evidence type="ECO:0000313" key="12">
    <source>
        <dbReference type="FlyBase" id="FBgn0031055"/>
    </source>
</evidence>
<dbReference type="Proteomes" id="UP000000803">
    <property type="component" value="Chromosome X"/>
</dbReference>
<accession>M9NE35</accession>
<dbReference type="OMA" id="CLEWSAK"/>
<dbReference type="FunCoup" id="M9NE35">
    <property type="interactions" value="3"/>
</dbReference>
<dbReference type="KEGG" id="dme:Dmel_CG14225"/>
<reference evidence="11 13" key="9">
    <citation type="journal article" date="2015" name="G3 (Bethesda)">
        <title>Gene Model Annotations for Drosophila melanogaster: Impact of High-Throughput Data.</title>
        <authorList>
            <consortium name="FlyBase Consortium"/>
            <person name="Matthews B.B."/>
            <person name="Dos Santos G."/>
            <person name="Crosby M.A."/>
            <person name="Emmert D.B."/>
            <person name="St Pierre S.E."/>
            <person name="Gramates L.S."/>
            <person name="Zhou P."/>
            <person name="Schroeder A.J."/>
            <person name="Falls K."/>
            <person name="Strelets V."/>
            <person name="Russo S.M."/>
            <person name="Gelbart W.M."/>
            <person name="null"/>
        </authorList>
    </citation>
    <scope>NUCLEOTIDE SEQUENCE [LARGE SCALE GENOMIC DNA]</scope>
    <source>
        <strain evidence="13">Berkeley</strain>
    </source>
</reference>
<dbReference type="HOGENOM" id="CLU_424716_0_0_1"/>
<dbReference type="AlphaFoldDB" id="M9NE35"/>
<dbReference type="PROSITE" id="PS01353">
    <property type="entry name" value="HEMATOPO_REC_L_F2"/>
    <property type="match status" value="1"/>
</dbReference>
<sequence>MGWRTRISRLLSLTLLATLMARALAENALHMPQANCEMQSLGGPSWRSGTIGKVSCKCDGGEGRKMSVRRQGTIESTDSYNGTVVHVDANPANEWERRYECLLDGVIQSHVCVRVYALLNLKDFVCRDVVYYLRCTFSRMENGNFENKTHYQLAMGRAKPIDCRKSEDERSRGKVECSVPIDPNSRAPEWRDFRLIMSDDLGNQSKVLRLTQAEMEVLEWPRGKHNMIQTPNQTCLEWNGPFIYPNRTFELNVQFRHSKLPNLSRNLTVSQMRAVSVFDQVCFGNPPEGNQLFYVSLSRRLHGSPWSERYPEFELTTNASLPARPPRFLANGFSHDRAKRELKVYWLPLDELEFNGAEQTYVASTRYGTKVATTQGSMLAIFTDWDDTQPATVSVWSSNVVGRSLESSQLEVPRLSDIRDRRIYLESYNKTSSRLSWQGPEELGNFTGYIVYWCKLSSKVHDACDDSSSIETTYARETAYNFSGIQGVIRMAVAANYSDGLTTGMRWWSGDSEVPEKPKILRYVEGTIALLVLGSLVLAIQKLRQMADIRVELPVMSEEPTANPLGDVRLFYPANVPPEKFYGTVRKTVTFAEEEPTRWPEIELQEVPRPQPVPQADAYVTNQYVSMSAIGAPCGDGYIKPPPVR</sequence>
<evidence type="ECO:0000256" key="2">
    <source>
        <dbReference type="ARBA" id="ARBA00022692"/>
    </source>
</evidence>